<feature type="domain" description="Cadherin" evidence="15">
    <location>
        <begin position="1026"/>
        <end position="1130"/>
    </location>
</feature>
<dbReference type="PRINTS" id="PR00205">
    <property type="entry name" value="CADHERIN"/>
</dbReference>
<evidence type="ECO:0000256" key="1">
    <source>
        <dbReference type="ARBA" id="ARBA00003436"/>
    </source>
</evidence>
<feature type="compositionally biased region" description="Polar residues" evidence="13">
    <location>
        <begin position="864"/>
        <end position="881"/>
    </location>
</feature>
<dbReference type="CDD" id="cd11304">
    <property type="entry name" value="Cadherin_repeat"/>
    <property type="match status" value="28"/>
</dbReference>
<feature type="domain" description="Cadherin" evidence="15">
    <location>
        <begin position="1236"/>
        <end position="1345"/>
    </location>
</feature>
<evidence type="ECO:0000256" key="13">
    <source>
        <dbReference type="SAM" id="MobiDB-lite"/>
    </source>
</evidence>
<feature type="non-terminal residue" evidence="16">
    <location>
        <position position="1"/>
    </location>
</feature>
<dbReference type="InterPro" id="IPR050174">
    <property type="entry name" value="Protocadherin/Cadherin-CA"/>
</dbReference>
<feature type="transmembrane region" description="Helical" evidence="14">
    <location>
        <begin position="685"/>
        <end position="708"/>
    </location>
</feature>
<evidence type="ECO:0000256" key="7">
    <source>
        <dbReference type="ARBA" id="ARBA00022837"/>
    </source>
</evidence>
<comment type="caution">
    <text evidence="16">The sequence shown here is derived from an EMBL/GenBank/DDBJ whole genome shotgun (WGS) entry which is preliminary data.</text>
</comment>
<evidence type="ECO:0000256" key="9">
    <source>
        <dbReference type="ARBA" id="ARBA00022989"/>
    </source>
</evidence>
<accession>A0A8X8BHB1</accession>
<name>A0A8X8BHB1_POLSE</name>
<evidence type="ECO:0000256" key="10">
    <source>
        <dbReference type="ARBA" id="ARBA00023136"/>
    </source>
</evidence>
<evidence type="ECO:0000256" key="2">
    <source>
        <dbReference type="ARBA" id="ARBA00004251"/>
    </source>
</evidence>
<gene>
    <name evidence="16" type="primary">Pcdhga8_2</name>
    <name evidence="16" type="ORF">GTO96_0006981</name>
</gene>
<keyword evidence="7 12" id="KW-0106">Calcium</keyword>
<dbReference type="FunFam" id="2.60.40.60:FF:000007">
    <property type="entry name" value="Protocadherin alpha 2"/>
    <property type="match status" value="4"/>
</dbReference>
<keyword evidence="3" id="KW-1003">Cell membrane</keyword>
<feature type="domain" description="Cadherin" evidence="15">
    <location>
        <begin position="3054"/>
        <end position="3162"/>
    </location>
</feature>
<dbReference type="PANTHER" id="PTHR24028">
    <property type="entry name" value="CADHERIN-87A"/>
    <property type="match status" value="1"/>
</dbReference>
<keyword evidence="5" id="KW-0732">Signal</keyword>
<dbReference type="SUPFAM" id="SSF49313">
    <property type="entry name" value="Cadherin-like"/>
    <property type="match status" value="29"/>
</dbReference>
<dbReference type="Proteomes" id="UP000886611">
    <property type="component" value="Unassembled WGS sequence"/>
</dbReference>
<dbReference type="InterPro" id="IPR020894">
    <property type="entry name" value="Cadherin_CS"/>
</dbReference>
<dbReference type="InterPro" id="IPR015919">
    <property type="entry name" value="Cadherin-like_sf"/>
</dbReference>
<keyword evidence="8" id="KW-0130">Cell adhesion</keyword>
<feature type="domain" description="Cadherin" evidence="15">
    <location>
        <begin position="239"/>
        <end position="343"/>
    </location>
</feature>
<evidence type="ECO:0000256" key="5">
    <source>
        <dbReference type="ARBA" id="ARBA00022729"/>
    </source>
</evidence>
<dbReference type="FunFam" id="2.60.40.60:FF:000001">
    <property type="entry name" value="Protocadherin alpha 2"/>
    <property type="match status" value="5"/>
</dbReference>
<feature type="domain" description="Cadherin" evidence="15">
    <location>
        <begin position="2571"/>
        <end position="2680"/>
    </location>
</feature>
<keyword evidence="10 14" id="KW-0472">Membrane</keyword>
<keyword evidence="9 14" id="KW-1133">Transmembrane helix</keyword>
<dbReference type="InterPro" id="IPR002126">
    <property type="entry name" value="Cadherin-like_dom"/>
</dbReference>
<evidence type="ECO:0000256" key="12">
    <source>
        <dbReference type="PROSITE-ProRule" id="PRU00043"/>
    </source>
</evidence>
<dbReference type="EMBL" id="JAATIS010009265">
    <property type="protein sequence ID" value="KAG2455366.1"/>
    <property type="molecule type" value="Genomic_DNA"/>
</dbReference>
<evidence type="ECO:0000313" key="17">
    <source>
        <dbReference type="Proteomes" id="UP000886611"/>
    </source>
</evidence>
<feature type="domain" description="Cadherin" evidence="15">
    <location>
        <begin position="351"/>
        <end position="448"/>
    </location>
</feature>
<feature type="domain" description="Cadherin" evidence="15">
    <location>
        <begin position="2250"/>
        <end position="2358"/>
    </location>
</feature>
<feature type="transmembrane region" description="Helical" evidence="14">
    <location>
        <begin position="2139"/>
        <end position="2162"/>
    </location>
</feature>
<feature type="domain" description="Cadherin" evidence="15">
    <location>
        <begin position="130"/>
        <end position="238"/>
    </location>
</feature>
<feature type="domain" description="Cadherin" evidence="15">
    <location>
        <begin position="1360"/>
        <end position="1457"/>
    </location>
</feature>
<protein>
    <submittedName>
        <fullName evidence="16">PCDG8 protein</fullName>
    </submittedName>
</protein>
<evidence type="ECO:0000259" key="15">
    <source>
        <dbReference type="PROSITE" id="PS50268"/>
    </source>
</evidence>
<feature type="region of interest" description="Disordered" evidence="13">
    <location>
        <begin position="862"/>
        <end position="881"/>
    </location>
</feature>
<evidence type="ECO:0000256" key="4">
    <source>
        <dbReference type="ARBA" id="ARBA00022692"/>
    </source>
</evidence>
<feature type="domain" description="Cadherin" evidence="15">
    <location>
        <begin position="1691"/>
        <end position="1795"/>
    </location>
</feature>
<keyword evidence="17" id="KW-1185">Reference proteome</keyword>
<dbReference type="FunFam" id="2.60.40.60:FF:000018">
    <property type="entry name" value="Protocadherin gamma c3"/>
    <property type="match status" value="1"/>
</dbReference>
<feature type="domain" description="Cadherin" evidence="15">
    <location>
        <begin position="3163"/>
        <end position="3266"/>
    </location>
</feature>
<dbReference type="FunFam" id="2.60.40.60:FF:000002">
    <property type="entry name" value="Protocadherin alpha 2"/>
    <property type="match status" value="5"/>
</dbReference>
<feature type="domain" description="Cadherin" evidence="15">
    <location>
        <begin position="24"/>
        <end position="129"/>
    </location>
</feature>
<evidence type="ECO:0000256" key="6">
    <source>
        <dbReference type="ARBA" id="ARBA00022737"/>
    </source>
</evidence>
<dbReference type="FunFam" id="2.60.40.60:FF:000004">
    <property type="entry name" value="Protocadherin 1 gamma 2"/>
    <property type="match status" value="6"/>
</dbReference>
<feature type="domain" description="Cadherin" evidence="15">
    <location>
        <begin position="1582"/>
        <end position="1690"/>
    </location>
</feature>
<evidence type="ECO:0000256" key="14">
    <source>
        <dbReference type="SAM" id="Phobius"/>
    </source>
</evidence>
<dbReference type="InterPro" id="IPR013164">
    <property type="entry name" value="Cadherin_N"/>
</dbReference>
<proteinExistence type="predicted"/>
<comment type="function">
    <text evidence="1">Potential calcium-dependent cell-adhesion protein. May be involved in the establishment and maintenance of specific neuronal connections in the brain.</text>
</comment>
<evidence type="ECO:0000256" key="3">
    <source>
        <dbReference type="ARBA" id="ARBA00022475"/>
    </source>
</evidence>
<feature type="domain" description="Cadherin" evidence="15">
    <location>
        <begin position="2695"/>
        <end position="2783"/>
    </location>
</feature>
<dbReference type="PROSITE" id="PS00232">
    <property type="entry name" value="CADHERIN_1"/>
    <property type="match status" value="16"/>
</dbReference>
<dbReference type="Pfam" id="PF08266">
    <property type="entry name" value="Cadherin_2"/>
    <property type="match status" value="2"/>
</dbReference>
<keyword evidence="11" id="KW-0325">Glycoprotein</keyword>
<feature type="domain" description="Cadherin" evidence="15">
    <location>
        <begin position="3496"/>
        <end position="3593"/>
    </location>
</feature>
<dbReference type="PROSITE" id="PS50268">
    <property type="entry name" value="CADHERIN_2"/>
    <property type="match status" value="28"/>
</dbReference>
<dbReference type="Pfam" id="PF00028">
    <property type="entry name" value="Cadherin"/>
    <property type="match status" value="25"/>
</dbReference>
<dbReference type="GO" id="GO:0005509">
    <property type="term" value="F:calcium ion binding"/>
    <property type="evidence" value="ECO:0007669"/>
    <property type="project" value="UniProtKB-UniRule"/>
</dbReference>
<feature type="domain" description="Cadherin" evidence="15">
    <location>
        <begin position="1796"/>
        <end position="1902"/>
    </location>
</feature>
<feature type="domain" description="Cadherin" evidence="15">
    <location>
        <begin position="2464"/>
        <end position="2570"/>
    </location>
</feature>
<evidence type="ECO:0000256" key="11">
    <source>
        <dbReference type="ARBA" id="ARBA00023180"/>
    </source>
</evidence>
<dbReference type="SMART" id="SM00112">
    <property type="entry name" value="CA"/>
    <property type="match status" value="28"/>
</dbReference>
<feature type="domain" description="Cadherin" evidence="15">
    <location>
        <begin position="1138"/>
        <end position="1235"/>
    </location>
</feature>
<feature type="non-terminal residue" evidence="16">
    <location>
        <position position="3877"/>
    </location>
</feature>
<feature type="domain" description="Cadherin" evidence="15">
    <location>
        <begin position="3733"/>
        <end position="3775"/>
    </location>
</feature>
<dbReference type="FunFam" id="2.60.40.60:FF:000006">
    <property type="entry name" value="Protocadherin alpha 2"/>
    <property type="match status" value="2"/>
</dbReference>
<dbReference type="Gene3D" id="2.60.40.60">
    <property type="entry name" value="Cadherins"/>
    <property type="match status" value="29"/>
</dbReference>
<comment type="subcellular location">
    <subcellularLocation>
        <location evidence="2">Cell membrane</location>
        <topology evidence="2">Single-pass type I membrane protein</topology>
    </subcellularLocation>
</comment>
<evidence type="ECO:0000256" key="8">
    <source>
        <dbReference type="ARBA" id="ARBA00022889"/>
    </source>
</evidence>
<feature type="transmembrane region" description="Helical" evidence="14">
    <location>
        <begin position="1471"/>
        <end position="1494"/>
    </location>
</feature>
<feature type="domain" description="Cadherin" evidence="15">
    <location>
        <begin position="573"/>
        <end position="661"/>
    </location>
</feature>
<keyword evidence="4 14" id="KW-0812">Transmembrane</keyword>
<organism evidence="16 17">
    <name type="scientific">Polypterus senegalus</name>
    <name type="common">Senegal bichir</name>
    <dbReference type="NCBI Taxonomy" id="55291"/>
    <lineage>
        <taxon>Eukaryota</taxon>
        <taxon>Metazoa</taxon>
        <taxon>Chordata</taxon>
        <taxon>Craniata</taxon>
        <taxon>Vertebrata</taxon>
        <taxon>Euteleostomi</taxon>
        <taxon>Actinopterygii</taxon>
        <taxon>Polypteriformes</taxon>
        <taxon>Polypteridae</taxon>
        <taxon>Polypterus</taxon>
    </lineage>
</organism>
<reference evidence="16 17" key="1">
    <citation type="journal article" date="2021" name="Cell">
        <title>Tracing the genetic footprints of vertebrate landing in non-teleost ray-finned fishes.</title>
        <authorList>
            <person name="Bi X."/>
            <person name="Wang K."/>
            <person name="Yang L."/>
            <person name="Pan H."/>
            <person name="Jiang H."/>
            <person name="Wei Q."/>
            <person name="Fang M."/>
            <person name="Yu H."/>
            <person name="Zhu C."/>
            <person name="Cai Y."/>
            <person name="He Y."/>
            <person name="Gan X."/>
            <person name="Zeng H."/>
            <person name="Yu D."/>
            <person name="Zhu Y."/>
            <person name="Jiang H."/>
            <person name="Qiu Q."/>
            <person name="Yang H."/>
            <person name="Zhang Y.E."/>
            <person name="Wang W."/>
            <person name="Zhu M."/>
            <person name="He S."/>
            <person name="Zhang G."/>
        </authorList>
    </citation>
    <scope>NUCLEOTIDE SEQUENCE [LARGE SCALE GENOMIC DNA]</scope>
    <source>
        <strain evidence="16">Bchr_013</strain>
    </source>
</reference>
<feature type="domain" description="Cadherin" evidence="15">
    <location>
        <begin position="2359"/>
        <end position="2463"/>
    </location>
</feature>
<feature type="domain" description="Cadherin" evidence="15">
    <location>
        <begin position="2994"/>
        <end position="3053"/>
    </location>
</feature>
<feature type="domain" description="Cadherin" evidence="15">
    <location>
        <begin position="1903"/>
        <end position="2012"/>
    </location>
</feature>
<evidence type="ECO:0000313" key="16">
    <source>
        <dbReference type="EMBL" id="KAG2455366.1"/>
    </source>
</evidence>
<dbReference type="PANTHER" id="PTHR24028:SF296">
    <property type="entry name" value="PROTOCADHERIN 1 GAMMA 11 PRECURSOR-RELATED"/>
    <property type="match status" value="1"/>
</dbReference>
<feature type="domain" description="Cadherin" evidence="15">
    <location>
        <begin position="449"/>
        <end position="558"/>
    </location>
</feature>
<feature type="transmembrane region" description="Helical" evidence="14">
    <location>
        <begin position="2807"/>
        <end position="2830"/>
    </location>
</feature>
<feature type="transmembrane region" description="Helical" evidence="14">
    <location>
        <begin position="3606"/>
        <end position="3631"/>
    </location>
</feature>
<dbReference type="FunFam" id="2.60.40.60:FF:000129">
    <property type="entry name" value="protocadherin alpha-C2 isoform X1"/>
    <property type="match status" value="5"/>
</dbReference>
<feature type="domain" description="Cadherin" evidence="15">
    <location>
        <begin position="3267"/>
        <end position="3371"/>
    </location>
</feature>
<dbReference type="GO" id="GO:0007156">
    <property type="term" value="P:homophilic cell adhesion via plasma membrane adhesion molecules"/>
    <property type="evidence" value="ECO:0007669"/>
    <property type="project" value="InterPro"/>
</dbReference>
<dbReference type="InterPro" id="IPR032455">
    <property type="entry name" value="Cadherin_C"/>
</dbReference>
<dbReference type="Pfam" id="PF16492">
    <property type="entry name" value="Cadherin_C_2"/>
    <property type="match status" value="5"/>
</dbReference>
<keyword evidence="6" id="KW-0677">Repeat</keyword>
<feature type="domain" description="Cadherin" evidence="15">
    <location>
        <begin position="2027"/>
        <end position="2115"/>
    </location>
</feature>
<feature type="domain" description="Cadherin" evidence="15">
    <location>
        <begin position="3372"/>
        <end position="3481"/>
    </location>
</feature>
<dbReference type="GO" id="GO:0005886">
    <property type="term" value="C:plasma membrane"/>
    <property type="evidence" value="ECO:0007669"/>
    <property type="project" value="UniProtKB-SubCell"/>
</dbReference>
<sequence length="3877" mass="431704">MLPWIYIKQVPIMILFTMYASVTNGEVRYSVREEEMRGAFIGNIAKDLGLDNQRLKSGRAHIYTEGDTEYVELNVNKGILIVKNRIDREQICGQIAPCLLYFQIVLENPMEFHRVTIEVIDINDNNPTFTKKNIQLKISELSLPGALFSLPNAVDSDIGENTVKSYILASNDHFKLKIQSQSDGSSSVDLLLDIPLDREKQEEHVLLLTAVDGGEPQRSGTTEINIIVVDANDNAPVFSQRVYKAAVREDSLIGTVLIRVNATDADKDMNGHITYFFAHVTDSSNDLFEISPDSGEIKLIGQLDYESNRKYELKVEAKDIGDLVGSSKLTIEVTDVNDNVPFINLMSVSNQIREDSLPGTVIAMINVQDKDSGRNGKVTCWINNNIPFKLKSSMNNFYTLQTEGYLDREKVSQYNITILAKDEGEPSLSTTHSITLQIIDVNDNAPKFANQRYTTYIMENNSPGSSFFSVRAYDEDSGLNSKISYFIDESSVNNISVSSFVSVNSDEGVLYAVRSFDYEQLSHFQISVTAKDRGSPPLSSSVTIDVYVQDQNDNSPEILYPVLNKGSPIAEFIPRSADVGYLITKVVAVDKDSGQNAWLSYKVIKSTDQTLFEMGLHNGELRSLRQIMEKDSAKQRLTILVEDSGQPSHSSTVNVNVAITDNVAMAFTEFNDFAYEKSSDGDIRFYLVISLVIVSFLFITFIIILISLKFHKWRRSKFFSENSNGTLPVIPYYPPRYAEVGATGTLCHVYNYEVCLTTDSGKSEFKYVKPMLQTPMDNDSNGAKTKSPSSSDLIADEESLQWRRSKFFSENSNGTLPVIPYYPPRYAKVGATGNLCHVYNYEVCLTTDSGKSEFKYVKPMLQTPMDNDSNGAKTKSPSSSDLIADEESLQIVLENPIEFHRVTIDIVDINDNNPSFTKKHIRLEISESSVPGALFSLPSAVDSDVGINTLKSYTLTPNDHFKLKMQAQSDGSSSVNLLLETPLDREKQEEHFLLLTAVDGGEPQRSGTVEINIIVLDANDNAPVFTEDIYKAAVLEDSSIGSVLIRVNATDADKDTNGYIKYFFSHVADNAEGIFEINPDSGEIKLIGKVDFENRKMYEMTVEAKDVGGLVSSSKVIIEVIDVNDNVPFINLISVSNQISEDSLPGTVIAMINVQDKDSGKNGKVSCLVSDNIPFRLKSSLNNFYTLETDGFLDREKVSQYNITIVAKDEGQPPLSVTHSITLQISDVNDNVPKFEKQHYTTYIMENNTPGSSFFSVRAKDDDSGLNSRITYFIEERGVSNISVSSFVSVNSDEGVLYAVRSFDFEQLSHFQVSVTAKDRGSPPLSSSVIIDVYVQDQNDNHPEILYPVLNKGSPVAEFIPRSADVGYLVTKVVAVDKDSGQNSWLSYKLVKPTDQTLFEVGLHNGEVRTLRQIIEKDSSKQRLAILVEDSGQPSHSATANINVAITENFAMAFTEFSDFAQERSDSDIRFYLVLALVIVSFIFIVFIIVLISLKLYRWRSNKLFNECSNGTLPVIPYYPPRYAEVGATGTLCHVYNYEVCLTTDSGKSEFKYVKPMAQSVMEKDPSENEARGRISNNLIEQEDFLQLEISEFSPPGAMFSLPNAVDSDVGVNSLKSYTLTPNDHFKLKIETQSDESTSVNLLLETPLDRETQEEHVLVLKAVDGGEPQRSGTTEIRIVVLDVNDNAPVFTQRVYKASVREDSSIGSVLTSVNANDADKDTNGKFKYFFAHVPDNAQGLFEINPDSGEITVIGHIDYENTKVYEMTVDAKDVGGLVSSSKVIIEITDANDNAPLINLMSVSSQISEDSLPGSVIAIFNVQDKDSGKNGKVNCFVINNNNIPFKLTSSLNDFYTLQTDGFLDREKVPQYNITIVVKDEGEPSLSATQTITLQISDVNDNAPKFEKEHYKTYIMENNAPGSSFFSVRAKDDDTGLNSRISYFIAETGVNNISVSSFVSINSDEGVLYAVRSFDYEELNHFQVSVTAKDRGSPPLSSSVIIDVYVHDQNDNHPEILYPLLSKGSPVAEFIPRSADVGYLVTKVVAVDKDSGQNAWLSYKILKATDQTLFDVGLHNGEIRTLRHITEKDSTKQRLTVLVEDSGQPSHSATVNVNVAVTDNFVLAISEFNDFTQEKNSNGDIKFYLVLSLVIVSLLFVIFLIVLIFLKFHKWRQSKLFNECPNGTLPVIPYYPPRYAEVGATGTLCHVYNYEVCLTTDSGKSEFKYIKPLIQSTVGMDPNETEARSPMSSDVIAEESILQLEISEFSPPGAMFTLPNAEDSDVGVNSLKSYTLTPNENFKLKLQTQSDGSSSVNLLLETPLDRETQEEHVLLLKAVDGGEPQRSGTAEIKIIVLDVNDNAPVFTQEVYKASVREDSSIGSDLIRVQANDADKDLNGQIKYFFGHVPNHAKDLFAINADSGEITVIGQIDYERTKVFEMTVDAKDVGSLISSSKVIIEVIDVNDNAPLINLMTVSSQISEDSLPGSVIAIFNVQDKDSGKNGKVNCFIMNNNNFPFKLSSSLNDFYTLQTDGFLDREKVSQYNITIVAKDDGEPSLSATQTITLQISDVNDNAPKFEKEHYKTYIMENNAPGASFFSVRAKDDDSGLNSRISYFIAETGVNNISVSSFVSINSDEGVLYAVRSFDYEELNHCQVSVIAKDRGSPPLSSSVIIDVYVHDQNDNHPEILYPFLNKGSPVAEFIPRSADVGYLVTKVVAVDKDSGQNAWLSYKLIKVTDQTLFEIGLHNGELRTLRQIMEKDTTKQRLTVLVEDSGQPSHSATVNVNVAVTDNFVLAISEFNDFTQEKASNGDIKFYLVLSLVIVSLLFVIFLIVLMFLKFHKWRRSKLFNDCPNGTLPVIPYYPPRYAEVGATGTLCHVYNYEVCLTTDSGKSEFKYIKPLIQSTVGMDPNETETRSPMSSDLIAEEDLMQDFAWKMTISQVQIFIVFTLFGRLVVGDIRYSIPEEMVKGSFVGDIAKDLGLENKRLKTGSARIFHEGGSQYIELNVNKGILLVKERMDREVLCGKMTTCLLNFQVVLENPLEFHRVIIEITDVNDNDPTFLNNKMNLEISESSLQDTWFSLPSAVDPDVGVNTIKSYFLKPTDHFNLKLHTQSDGGTSIDLILKRPLDRETQEEHVLLLSAVDGGDPQRSGTVEIHVTVLDANDNAPLFTQQVYKTAVSENTLIGSVIIRVNATDADKEKNGQITYYTHVTDVAKELFKLNSLSGEIIVGGQIDYEENKLYEMTVQAKDNGGLVGSSKVIIEVKDLNDNVPFMNMMSVSNQISEDALPGTAVAVFNVHDRDSGKNAEVNCFIDNKVPFKLKSSTRNVYSLETDGLLDRENIAYYNITIVAKDEGEPSLSSNYTIKLEVKDVNDNPPRFEEQFYTVYIMENNSPGVSFFSLQARDNDAGINSKISYFIQETRVHNASMSSYLSVNAEDGVIYAIRSFDYEQLKHFQVSVTAKDSGSPSLSTSAIIDVFIQDQNDNPPQILYPTQNKGSMIAEIVPRSADVGYLVSKVVAVDMDSGQNAWLLYRIVKPADQTLFEIGLHNGELRTLRQINDKDNTKQRLTISVQDSGQPSHAATIHMNIGLSESINQAYSEFNDLIKDSKSDDNLTFYLVLALAIVSLIFILFIVILMAFKFSAWKRSKLLNEMTNGTLPVIPFYPPRYADVSATGTLQHVYNYEVCLTTDSGNSEFKYIKPFMQKVDVDPNGTETIPHNTKKDLIIDEEFTERVPSSLYALDYEQFNHFQVSVIAKDGGSPSFSASEIVDILLQDQNDNAPQILFPVQNKESAGPEMLPRTADVGYLVTKVVAVDKDSGQNAWLSYKLIKSTDQAIFKLGLHNGELRTIREVTEKDSTRQTLVYFNRRQWTASPVNYSDYKRGCH</sequence>
<feature type="domain" description="Cadherin" evidence="15">
    <location>
        <begin position="917"/>
        <end position="1025"/>
    </location>
</feature>